<dbReference type="eggNOG" id="COG3308">
    <property type="taxonomic scope" value="Bacteria"/>
</dbReference>
<dbReference type="PATRIC" id="fig|1163407.3.peg.1487"/>
<feature type="transmembrane region" description="Helical" evidence="1">
    <location>
        <begin position="95"/>
        <end position="114"/>
    </location>
</feature>
<keyword evidence="1" id="KW-1133">Transmembrane helix</keyword>
<sequence length="124" mass="13621">MSAATRAPILPVYRLGLIAWALLVVLQLVWHAWLFPPQSMPITLLLAITVVPLLLPLFALRDVRRALLWVGILSLFYFCHGVSEAWSSAGTERWLAVAEVVLTVLLIGALGAGVKRKPRSRDAA</sequence>
<accession>I4W2T7</accession>
<dbReference type="RefSeq" id="WP_007806904.1">
    <property type="nucleotide sequence ID" value="NZ_AJXT01000013.1"/>
</dbReference>
<dbReference type="STRING" id="1163407.UU7_07403"/>
<feature type="transmembrane region" description="Helical" evidence="1">
    <location>
        <begin position="39"/>
        <end position="59"/>
    </location>
</feature>
<evidence type="ECO:0000256" key="1">
    <source>
        <dbReference type="SAM" id="Phobius"/>
    </source>
</evidence>
<dbReference type="OrthoDB" id="5957486at2"/>
<keyword evidence="1" id="KW-0472">Membrane</keyword>
<feature type="transmembrane region" description="Helical" evidence="1">
    <location>
        <begin position="12"/>
        <end position="33"/>
    </location>
</feature>
<organism evidence="2 3">
    <name type="scientific">Rhodanobacter spathiphylli B39</name>
    <dbReference type="NCBI Taxonomy" id="1163407"/>
    <lineage>
        <taxon>Bacteria</taxon>
        <taxon>Pseudomonadati</taxon>
        <taxon>Pseudomonadota</taxon>
        <taxon>Gammaproteobacteria</taxon>
        <taxon>Lysobacterales</taxon>
        <taxon>Rhodanobacteraceae</taxon>
        <taxon>Rhodanobacter</taxon>
    </lineage>
</organism>
<dbReference type="EMBL" id="AJXT01000013">
    <property type="protein sequence ID" value="EIL93778.1"/>
    <property type="molecule type" value="Genomic_DNA"/>
</dbReference>
<feature type="transmembrane region" description="Helical" evidence="1">
    <location>
        <begin position="66"/>
        <end position="83"/>
    </location>
</feature>
<dbReference type="Pfam" id="PF09842">
    <property type="entry name" value="DUF2069"/>
    <property type="match status" value="1"/>
</dbReference>
<keyword evidence="1" id="KW-0812">Transmembrane</keyword>
<dbReference type="InterPro" id="IPR018643">
    <property type="entry name" value="DUF2069_membrane"/>
</dbReference>
<name>I4W2T7_9GAMM</name>
<evidence type="ECO:0000313" key="2">
    <source>
        <dbReference type="EMBL" id="EIL93778.1"/>
    </source>
</evidence>
<reference evidence="2 3" key="1">
    <citation type="journal article" date="2012" name="J. Bacteriol.">
        <title>Genome sequences for six rhodanobacter strains, isolated from soils and the terrestrial subsurface, with variable denitrification capabilities.</title>
        <authorList>
            <person name="Kostka J.E."/>
            <person name="Green S.J."/>
            <person name="Rishishwar L."/>
            <person name="Prakash O."/>
            <person name="Katz L.S."/>
            <person name="Marino-Ramirez L."/>
            <person name="Jordan I.K."/>
            <person name="Munk C."/>
            <person name="Ivanova N."/>
            <person name="Mikhailova N."/>
            <person name="Watson D.B."/>
            <person name="Brown S.D."/>
            <person name="Palumbo A.V."/>
            <person name="Brooks S.C."/>
        </authorList>
    </citation>
    <scope>NUCLEOTIDE SEQUENCE [LARGE SCALE GENOMIC DNA]</scope>
    <source>
        <strain evidence="2 3">B39</strain>
    </source>
</reference>
<dbReference type="Proteomes" id="UP000003226">
    <property type="component" value="Unassembled WGS sequence"/>
</dbReference>
<evidence type="ECO:0000313" key="3">
    <source>
        <dbReference type="Proteomes" id="UP000003226"/>
    </source>
</evidence>
<comment type="caution">
    <text evidence="2">The sequence shown here is derived from an EMBL/GenBank/DDBJ whole genome shotgun (WGS) entry which is preliminary data.</text>
</comment>
<keyword evidence="3" id="KW-1185">Reference proteome</keyword>
<dbReference type="AlphaFoldDB" id="I4W2T7"/>
<protein>
    <recommendedName>
        <fullName evidence="4">Transmembrane protein</fullName>
    </recommendedName>
</protein>
<proteinExistence type="predicted"/>
<gene>
    <name evidence="2" type="ORF">UU7_07403</name>
</gene>
<evidence type="ECO:0008006" key="4">
    <source>
        <dbReference type="Google" id="ProtNLM"/>
    </source>
</evidence>